<comment type="function">
    <text evidence="7">Component of the PEX13-PEX14 docking complex, a translocon channel that specifically mediates the import of peroxisomal cargo proteins bound to PEX5 receptor. The PEX13-PEX14 docking complex forms a large import pore which can be opened to a diameter of about 9 nm. Mechanistically, PEX5 receptor along with cargo proteins associates with the PEX14 subunit of the PEX13-PEX14 docking complex in the cytosol, leading to the insertion of the receptor into the organelle membrane with the concomitant translocation of the cargo into the peroxisome matrix.</text>
</comment>
<evidence type="ECO:0000256" key="1">
    <source>
        <dbReference type="ARBA" id="ARBA00005443"/>
    </source>
</evidence>
<feature type="compositionally biased region" description="Acidic residues" evidence="8">
    <location>
        <begin position="216"/>
        <end position="227"/>
    </location>
</feature>
<comment type="caution">
    <text evidence="10">The sequence shown here is derived from an EMBL/GenBank/DDBJ whole genome shotgun (WGS) entry which is preliminary data.</text>
</comment>
<dbReference type="EMBL" id="LSBJ02000002">
    <property type="protein sequence ID" value="OAQ71124.2"/>
    <property type="molecule type" value="Genomic_DNA"/>
</dbReference>
<dbReference type="KEGG" id="pchm:VFPPC_13475"/>
<feature type="compositionally biased region" description="Low complexity" evidence="8">
    <location>
        <begin position="24"/>
        <end position="37"/>
    </location>
</feature>
<dbReference type="GeneID" id="28855244"/>
<evidence type="ECO:0000256" key="3">
    <source>
        <dbReference type="ARBA" id="ARBA00023140"/>
    </source>
</evidence>
<evidence type="ECO:0000256" key="7">
    <source>
        <dbReference type="RuleBase" id="RU367032"/>
    </source>
</evidence>
<dbReference type="Pfam" id="PF04695">
    <property type="entry name" value="Pex14_N"/>
    <property type="match status" value="1"/>
</dbReference>
<feature type="compositionally biased region" description="Polar residues" evidence="8">
    <location>
        <begin position="85"/>
        <end position="118"/>
    </location>
</feature>
<accession>A0A179FZP4</accession>
<feature type="compositionally biased region" description="Polar residues" evidence="8">
    <location>
        <begin position="235"/>
        <end position="246"/>
    </location>
</feature>
<dbReference type="RefSeq" id="XP_022284620.1">
    <property type="nucleotide sequence ID" value="XM_022428880.1"/>
</dbReference>
<keyword evidence="7" id="KW-0653">Protein transport</keyword>
<evidence type="ECO:0000313" key="11">
    <source>
        <dbReference type="Proteomes" id="UP000078397"/>
    </source>
</evidence>
<sequence>MGDSDDNNQPPGASIPAWQQETKASAASETQQEQSTQQDDHNQQLQVARRFLDEDEVKSASREKKVQFLKTKGISDGDIEKLLGQSETVSESLPTNETPESENTMSDAVSPSSASLGATNDRPPIVTYPEFLVKPERPPPLVTKSGIFNTLYAFAGLSTLLYGTSKYLVAPMVENLTDARTELHDVASQRLENLVSQLEKTVSVIPPTAAQPTSPEEIDGSDAEDPTEMFHRDIGTQTSLIDQNANLPPKESEPASKRHVDSLTSLTKTLAVLKDQFRAQSEGFEDVKTLLDVFRDDLDGLTYGGHTEFVGGYDIYGSAKKNEPEDEIRKVRDNIRRVKGVLLSTRNFPASTK</sequence>
<name>A0A179FZP4_METCM</name>
<keyword evidence="7" id="KW-0813">Transport</keyword>
<comment type="subcellular location">
    <subcellularLocation>
        <location evidence="6 7">Peroxisome membrane</location>
    </subcellularLocation>
</comment>
<dbReference type="PANTHER" id="PTHR23058">
    <property type="entry name" value="PEROXISOMAL MEMBRANE PROTEIN PEX14"/>
    <property type="match status" value="1"/>
</dbReference>
<keyword evidence="11" id="KW-1185">Reference proteome</keyword>
<evidence type="ECO:0000256" key="5">
    <source>
        <dbReference type="ARBA" id="ARBA00029691"/>
    </source>
</evidence>
<dbReference type="InterPro" id="IPR036388">
    <property type="entry name" value="WH-like_DNA-bd_sf"/>
</dbReference>
<dbReference type="GO" id="GO:1990429">
    <property type="term" value="C:peroxisomal importomer complex"/>
    <property type="evidence" value="ECO:0007669"/>
    <property type="project" value="TreeGrafter"/>
</dbReference>
<dbReference type="Gene3D" id="1.10.10.10">
    <property type="entry name" value="Winged helix-like DNA-binding domain superfamily/Winged helix DNA-binding domain"/>
    <property type="match status" value="1"/>
</dbReference>
<feature type="domain" description="Peroxisome membrane anchor protein Pex14p N-terminal" evidence="9">
    <location>
        <begin position="42"/>
        <end position="84"/>
    </location>
</feature>
<evidence type="ECO:0000256" key="4">
    <source>
        <dbReference type="ARBA" id="ARBA00029502"/>
    </source>
</evidence>
<evidence type="ECO:0000256" key="2">
    <source>
        <dbReference type="ARBA" id="ARBA00023010"/>
    </source>
</evidence>
<keyword evidence="2" id="KW-0811">Translocation</keyword>
<organism evidence="10 11">
    <name type="scientific">Pochonia chlamydosporia 170</name>
    <dbReference type="NCBI Taxonomy" id="1380566"/>
    <lineage>
        <taxon>Eukaryota</taxon>
        <taxon>Fungi</taxon>
        <taxon>Dikarya</taxon>
        <taxon>Ascomycota</taxon>
        <taxon>Pezizomycotina</taxon>
        <taxon>Sordariomycetes</taxon>
        <taxon>Hypocreomycetidae</taxon>
        <taxon>Hypocreales</taxon>
        <taxon>Clavicipitaceae</taxon>
        <taxon>Pochonia</taxon>
    </lineage>
</organism>
<protein>
    <recommendedName>
        <fullName evidence="4 7">Peroxisomal membrane protein PEX14</fullName>
    </recommendedName>
    <alternativeName>
        <fullName evidence="5 7">Peroxin-14</fullName>
    </alternativeName>
</protein>
<dbReference type="GO" id="GO:0005102">
    <property type="term" value="F:signaling receptor binding"/>
    <property type="evidence" value="ECO:0007669"/>
    <property type="project" value="TreeGrafter"/>
</dbReference>
<dbReference type="GO" id="GO:0016560">
    <property type="term" value="P:protein import into peroxisome matrix, docking"/>
    <property type="evidence" value="ECO:0007669"/>
    <property type="project" value="UniProtKB-UniRule"/>
</dbReference>
<dbReference type="Proteomes" id="UP000078397">
    <property type="component" value="Unassembled WGS sequence"/>
</dbReference>
<keyword evidence="3 7" id="KW-0576">Peroxisome</keyword>
<evidence type="ECO:0000259" key="9">
    <source>
        <dbReference type="Pfam" id="PF04695"/>
    </source>
</evidence>
<dbReference type="PANTHER" id="PTHR23058:SF5">
    <property type="entry name" value="PEROXISOMAL MEMBRANE PROTEIN PEX14"/>
    <property type="match status" value="1"/>
</dbReference>
<dbReference type="InterPro" id="IPR006785">
    <property type="entry name" value="Pex14_N"/>
</dbReference>
<feature type="compositionally biased region" description="Polar residues" evidence="8">
    <location>
        <begin position="7"/>
        <end position="23"/>
    </location>
</feature>
<feature type="region of interest" description="Disordered" evidence="8">
    <location>
        <begin position="84"/>
        <end position="122"/>
    </location>
</feature>
<feature type="region of interest" description="Disordered" evidence="8">
    <location>
        <begin position="1"/>
        <end position="45"/>
    </location>
</feature>
<evidence type="ECO:0000256" key="6">
    <source>
        <dbReference type="ARBA" id="ARBA00046271"/>
    </source>
</evidence>
<dbReference type="GO" id="GO:0005778">
    <property type="term" value="C:peroxisomal membrane"/>
    <property type="evidence" value="ECO:0007669"/>
    <property type="project" value="UniProtKB-SubCell"/>
</dbReference>
<evidence type="ECO:0000313" key="10">
    <source>
        <dbReference type="EMBL" id="OAQ71124.2"/>
    </source>
</evidence>
<dbReference type="InterPro" id="IPR025655">
    <property type="entry name" value="PEX14"/>
</dbReference>
<comment type="similarity">
    <text evidence="1 7">Belongs to the peroxin-14 family.</text>
</comment>
<gene>
    <name evidence="10" type="ORF">VFPPC_13475</name>
</gene>
<dbReference type="AlphaFoldDB" id="A0A179FZP4"/>
<evidence type="ECO:0000256" key="8">
    <source>
        <dbReference type="SAM" id="MobiDB-lite"/>
    </source>
</evidence>
<reference evidence="10 11" key="1">
    <citation type="journal article" date="2016" name="PLoS Pathog.">
        <title>Biosynthesis of antibiotic leucinostatins in bio-control fungus Purpureocillium lilacinum and their inhibition on phytophthora revealed by genome mining.</title>
        <authorList>
            <person name="Wang G."/>
            <person name="Liu Z."/>
            <person name="Lin R."/>
            <person name="Li E."/>
            <person name="Mao Z."/>
            <person name="Ling J."/>
            <person name="Yang Y."/>
            <person name="Yin W.B."/>
            <person name="Xie B."/>
        </authorList>
    </citation>
    <scope>NUCLEOTIDE SEQUENCE [LARGE SCALE GENOMIC DNA]</scope>
    <source>
        <strain evidence="10">170</strain>
    </source>
</reference>
<keyword evidence="7" id="KW-0472">Membrane</keyword>
<feature type="region of interest" description="Disordered" evidence="8">
    <location>
        <begin position="206"/>
        <end position="258"/>
    </location>
</feature>
<dbReference type="OrthoDB" id="441517at2759"/>
<proteinExistence type="inferred from homology"/>